<evidence type="ECO:0000256" key="1">
    <source>
        <dbReference type="SAM" id="MobiDB-lite"/>
    </source>
</evidence>
<accession>A0A2V1IK71</accession>
<gene>
    <name evidence="2" type="ORF">C5O23_13115</name>
</gene>
<feature type="compositionally biased region" description="Polar residues" evidence="1">
    <location>
        <begin position="29"/>
        <end position="39"/>
    </location>
</feature>
<organism evidence="2 3">
    <name type="scientific">Duncaniella muris</name>
    <dbReference type="NCBI Taxonomy" id="2094150"/>
    <lineage>
        <taxon>Bacteria</taxon>
        <taxon>Pseudomonadati</taxon>
        <taxon>Bacteroidota</taxon>
        <taxon>Bacteroidia</taxon>
        <taxon>Bacteroidales</taxon>
        <taxon>Muribaculaceae</taxon>
        <taxon>Duncaniella</taxon>
    </lineage>
</organism>
<dbReference type="RefSeq" id="WP_107033369.1">
    <property type="nucleotide sequence ID" value="NZ_PUEC01000046.1"/>
</dbReference>
<sequence length="166" mass="18737">MKASNNLNQLLSRVKTIFSHKAPHEEKTQPTTQQPLNSDQRLRNALAEVEKYFADNFGTASSALTYKEYNNGISLTSDDPTFSTAVVILTCTNGTLNLPDNVILLGYVKTDKGDDYLIEHLGNFIIFLKRLGVKHRIQHLAIAFSKEHYDTPYDVKTADITCIRLY</sequence>
<keyword evidence="3" id="KW-1185">Reference proteome</keyword>
<dbReference type="GeneID" id="82527257"/>
<comment type="caution">
    <text evidence="2">The sequence shown here is derived from an EMBL/GenBank/DDBJ whole genome shotgun (WGS) entry which is preliminary data.</text>
</comment>
<proteinExistence type="predicted"/>
<name>A0A2V1IK71_9BACT</name>
<evidence type="ECO:0000313" key="3">
    <source>
        <dbReference type="Proteomes" id="UP000244905"/>
    </source>
</evidence>
<reference evidence="3" key="1">
    <citation type="submission" date="2018-02" db="EMBL/GenBank/DDBJ databases">
        <authorList>
            <person name="Clavel T."/>
            <person name="Strowig T."/>
        </authorList>
    </citation>
    <scope>NUCLEOTIDE SEQUENCE [LARGE SCALE GENOMIC DNA]</scope>
    <source>
        <strain evidence="3">DSM 103720</strain>
    </source>
</reference>
<protein>
    <submittedName>
        <fullName evidence="2">Uncharacterized protein</fullName>
    </submittedName>
</protein>
<dbReference type="AlphaFoldDB" id="A0A2V1IK71"/>
<evidence type="ECO:0000313" key="2">
    <source>
        <dbReference type="EMBL" id="PWB00327.1"/>
    </source>
</evidence>
<dbReference type="EMBL" id="PUEC01000046">
    <property type="protein sequence ID" value="PWB00327.1"/>
    <property type="molecule type" value="Genomic_DNA"/>
</dbReference>
<feature type="region of interest" description="Disordered" evidence="1">
    <location>
        <begin position="20"/>
        <end position="39"/>
    </location>
</feature>
<dbReference type="Proteomes" id="UP000244905">
    <property type="component" value="Unassembled WGS sequence"/>
</dbReference>